<reference evidence="1 2" key="1">
    <citation type="submission" date="2020-11" db="EMBL/GenBank/DDBJ databases">
        <authorList>
            <person name="Lassalle F."/>
        </authorList>
    </citation>
    <scope>NUCLEOTIDE SEQUENCE [LARGE SCALE GENOMIC DNA]</scope>
    <source>
        <strain evidence="1 2">JC140</strain>
    </source>
</reference>
<evidence type="ECO:0000313" key="1">
    <source>
        <dbReference type="EMBL" id="CAD7036334.1"/>
    </source>
</evidence>
<dbReference type="RefSeq" id="WP_142592530.1">
    <property type="nucleotide sequence ID" value="NZ_CABFWF030000011.1"/>
</dbReference>
<keyword evidence="2" id="KW-1185">Reference proteome</keyword>
<name>A0ABN7JMN2_9HYPH</name>
<organism evidence="1 2">
    <name type="scientific">Pseudorhizobium endolithicum</name>
    <dbReference type="NCBI Taxonomy" id="1191678"/>
    <lineage>
        <taxon>Bacteria</taxon>
        <taxon>Pseudomonadati</taxon>
        <taxon>Pseudomonadota</taxon>
        <taxon>Alphaproteobacteria</taxon>
        <taxon>Hyphomicrobiales</taxon>
        <taxon>Rhizobiaceae</taxon>
        <taxon>Rhizobium/Agrobacterium group</taxon>
        <taxon>Pseudorhizobium</taxon>
    </lineage>
</organism>
<evidence type="ECO:0000313" key="2">
    <source>
        <dbReference type="Proteomes" id="UP000606921"/>
    </source>
</evidence>
<accession>A0ABN7JMN2</accession>
<proteinExistence type="predicted"/>
<comment type="caution">
    <text evidence="1">The sequence shown here is derived from an EMBL/GenBank/DDBJ whole genome shotgun (WGS) entry which is preliminary data.</text>
</comment>
<gene>
    <name evidence="1" type="ORF">REJC140_03522</name>
</gene>
<dbReference type="Proteomes" id="UP000606921">
    <property type="component" value="Unassembled WGS sequence"/>
</dbReference>
<protein>
    <submittedName>
        <fullName evidence="1">Uncharacterized protein</fullName>
    </submittedName>
</protein>
<dbReference type="EMBL" id="CABFWF030000011">
    <property type="protein sequence ID" value="CAD7036334.1"/>
    <property type="molecule type" value="Genomic_DNA"/>
</dbReference>
<sequence length="91" mass="10409">METHVIIASLPLRGEDRAVLVEAAKDAFERVVERMEPQNEDLTRSLWSPEYYVDKLLLTEDMLPISRDYAASLIDAFLVHHVLDLALEADQ</sequence>